<dbReference type="EMBL" id="JARAKH010000048">
    <property type="protein sequence ID" value="KAK8376745.1"/>
    <property type="molecule type" value="Genomic_DNA"/>
</dbReference>
<feature type="compositionally biased region" description="Low complexity" evidence="1">
    <location>
        <begin position="66"/>
        <end position="79"/>
    </location>
</feature>
<organism evidence="2 3">
    <name type="scientific">Scylla paramamosain</name>
    <name type="common">Mud crab</name>
    <dbReference type="NCBI Taxonomy" id="85552"/>
    <lineage>
        <taxon>Eukaryota</taxon>
        <taxon>Metazoa</taxon>
        <taxon>Ecdysozoa</taxon>
        <taxon>Arthropoda</taxon>
        <taxon>Crustacea</taxon>
        <taxon>Multicrustacea</taxon>
        <taxon>Malacostraca</taxon>
        <taxon>Eumalacostraca</taxon>
        <taxon>Eucarida</taxon>
        <taxon>Decapoda</taxon>
        <taxon>Pleocyemata</taxon>
        <taxon>Brachyura</taxon>
        <taxon>Eubrachyura</taxon>
        <taxon>Portunoidea</taxon>
        <taxon>Portunidae</taxon>
        <taxon>Portuninae</taxon>
        <taxon>Scylla</taxon>
    </lineage>
</organism>
<gene>
    <name evidence="2" type="ORF">O3P69_009988</name>
</gene>
<feature type="compositionally biased region" description="Polar residues" evidence="1">
    <location>
        <begin position="55"/>
        <end position="65"/>
    </location>
</feature>
<dbReference type="AlphaFoldDB" id="A0AAW0SMX4"/>
<accession>A0AAW0SMX4</accession>
<evidence type="ECO:0000256" key="1">
    <source>
        <dbReference type="SAM" id="MobiDB-lite"/>
    </source>
</evidence>
<dbReference type="Proteomes" id="UP001487740">
    <property type="component" value="Unassembled WGS sequence"/>
</dbReference>
<keyword evidence="3" id="KW-1185">Reference proteome</keyword>
<name>A0AAW0SMX4_SCYPA</name>
<sequence length="101" mass="11449">MAIFLDPRYKLTSQLFYKEKGVTVIPTNPAVSDDEEGYDDDDDVIDLTFTPTTYDLDISGTNQLGPSSRRTVSPTSSMEVRQDEDDEDNEDYVEEKEEEVA</sequence>
<comment type="caution">
    <text evidence="2">The sequence shown here is derived from an EMBL/GenBank/DDBJ whole genome shotgun (WGS) entry which is preliminary data.</text>
</comment>
<evidence type="ECO:0000313" key="3">
    <source>
        <dbReference type="Proteomes" id="UP001487740"/>
    </source>
</evidence>
<feature type="region of interest" description="Disordered" evidence="1">
    <location>
        <begin position="55"/>
        <end position="101"/>
    </location>
</feature>
<reference evidence="2 3" key="1">
    <citation type="submission" date="2023-03" db="EMBL/GenBank/DDBJ databases">
        <title>High-quality genome of Scylla paramamosain provides insights in environmental adaptation.</title>
        <authorList>
            <person name="Zhang L."/>
        </authorList>
    </citation>
    <scope>NUCLEOTIDE SEQUENCE [LARGE SCALE GENOMIC DNA]</scope>
    <source>
        <strain evidence="2">LZ_2023a</strain>
        <tissue evidence="2">Muscle</tissue>
    </source>
</reference>
<feature type="compositionally biased region" description="Acidic residues" evidence="1">
    <location>
        <begin position="82"/>
        <end position="101"/>
    </location>
</feature>
<protein>
    <submittedName>
        <fullName evidence="2">Uncharacterized protein</fullName>
    </submittedName>
</protein>
<evidence type="ECO:0000313" key="2">
    <source>
        <dbReference type="EMBL" id="KAK8376745.1"/>
    </source>
</evidence>
<proteinExistence type="predicted"/>